<feature type="transmembrane region" description="Helical" evidence="10">
    <location>
        <begin position="37"/>
        <end position="55"/>
    </location>
</feature>
<feature type="domain" description="Histidine kinase/HSP90-like ATPase" evidence="11">
    <location>
        <begin position="310"/>
        <end position="401"/>
    </location>
</feature>
<feature type="transmembrane region" description="Helical" evidence="10">
    <location>
        <begin position="67"/>
        <end position="91"/>
    </location>
</feature>
<evidence type="ECO:0000256" key="2">
    <source>
        <dbReference type="ARBA" id="ARBA00012438"/>
    </source>
</evidence>
<accession>A0A0W7X4L7</accession>
<gene>
    <name evidence="13" type="ORF">AT728_10825</name>
</gene>
<dbReference type="InterPro" id="IPR050482">
    <property type="entry name" value="Sensor_HK_TwoCompSys"/>
</dbReference>
<evidence type="ECO:0000313" key="13">
    <source>
        <dbReference type="EMBL" id="KUF17854.1"/>
    </source>
</evidence>
<dbReference type="Proteomes" id="UP000054804">
    <property type="component" value="Unassembled WGS sequence"/>
</dbReference>
<keyword evidence="5" id="KW-0547">Nucleotide-binding</keyword>
<feature type="region of interest" description="Disordered" evidence="9">
    <location>
        <begin position="380"/>
        <end position="438"/>
    </location>
</feature>
<dbReference type="InterPro" id="IPR003594">
    <property type="entry name" value="HATPase_dom"/>
</dbReference>
<keyword evidence="10" id="KW-0472">Membrane</keyword>
<keyword evidence="10" id="KW-0812">Transmembrane</keyword>
<dbReference type="EMBL" id="LOCL01000033">
    <property type="protein sequence ID" value="KUF17854.1"/>
    <property type="molecule type" value="Genomic_DNA"/>
</dbReference>
<evidence type="ECO:0000256" key="9">
    <source>
        <dbReference type="SAM" id="MobiDB-lite"/>
    </source>
</evidence>
<evidence type="ECO:0000259" key="12">
    <source>
        <dbReference type="Pfam" id="PF07730"/>
    </source>
</evidence>
<proteinExistence type="predicted"/>
<dbReference type="SUPFAM" id="SSF55874">
    <property type="entry name" value="ATPase domain of HSP90 chaperone/DNA topoisomerase II/histidine kinase"/>
    <property type="match status" value="1"/>
</dbReference>
<dbReference type="CDD" id="cd16917">
    <property type="entry name" value="HATPase_UhpB-NarQ-NarX-like"/>
    <property type="match status" value="1"/>
</dbReference>
<dbReference type="InterPro" id="IPR036890">
    <property type="entry name" value="HATPase_C_sf"/>
</dbReference>
<dbReference type="Pfam" id="PF02518">
    <property type="entry name" value="HATPase_c"/>
    <property type="match status" value="1"/>
</dbReference>
<keyword evidence="10" id="KW-1133">Transmembrane helix</keyword>
<dbReference type="Pfam" id="PF07730">
    <property type="entry name" value="HisKA_3"/>
    <property type="match status" value="1"/>
</dbReference>
<evidence type="ECO:0000256" key="7">
    <source>
        <dbReference type="ARBA" id="ARBA00022840"/>
    </source>
</evidence>
<dbReference type="EC" id="2.7.13.3" evidence="2"/>
<dbReference type="GO" id="GO:0016020">
    <property type="term" value="C:membrane"/>
    <property type="evidence" value="ECO:0007669"/>
    <property type="project" value="InterPro"/>
</dbReference>
<comment type="caution">
    <text evidence="13">The sequence shown here is derived from an EMBL/GenBank/DDBJ whole genome shotgun (WGS) entry which is preliminary data.</text>
</comment>
<keyword evidence="3" id="KW-0597">Phosphoprotein</keyword>
<evidence type="ECO:0000256" key="6">
    <source>
        <dbReference type="ARBA" id="ARBA00022777"/>
    </source>
</evidence>
<dbReference type="GO" id="GO:0046983">
    <property type="term" value="F:protein dimerization activity"/>
    <property type="evidence" value="ECO:0007669"/>
    <property type="project" value="InterPro"/>
</dbReference>
<comment type="catalytic activity">
    <reaction evidence="1">
        <text>ATP + protein L-histidine = ADP + protein N-phospho-L-histidine.</text>
        <dbReference type="EC" id="2.7.13.3"/>
    </reaction>
</comment>
<feature type="domain" description="Signal transduction histidine kinase subgroup 3 dimerisation and phosphoacceptor" evidence="12">
    <location>
        <begin position="198"/>
        <end position="263"/>
    </location>
</feature>
<evidence type="ECO:0000313" key="14">
    <source>
        <dbReference type="Proteomes" id="UP000054804"/>
    </source>
</evidence>
<feature type="transmembrane region" description="Helical" evidence="10">
    <location>
        <begin position="149"/>
        <end position="168"/>
    </location>
</feature>
<evidence type="ECO:0000256" key="1">
    <source>
        <dbReference type="ARBA" id="ARBA00000085"/>
    </source>
</evidence>
<dbReference type="InterPro" id="IPR011712">
    <property type="entry name" value="Sig_transdc_His_kin_sub3_dim/P"/>
</dbReference>
<dbReference type="PANTHER" id="PTHR24421:SF10">
    <property type="entry name" value="NITRATE_NITRITE SENSOR PROTEIN NARQ"/>
    <property type="match status" value="1"/>
</dbReference>
<sequence length="438" mass="45092">MPDDPRGPEPGRLRGAVLLMGSRNPLPPLTWPRPLRLLPHALVGLAAVALAATGADATARVLAIAHAATLVLALYRPGLACGLSLAVFAGIAVGHPPTHANELWAWTVHAGVLLLLALRIPPVPAAVAAAGSAGAGAVLKSAGAGVGSWTAVTVGCALFAAAVLLGAARRGRRVDRERLTEQIAATARERARRTVLEERARIARELHDVVAHHMSLISLQAEAAPHRVPDPPPELVTELAAIRANAREGLAELRRLLGVLRADASGGPAADTAPQPSLARLDALLAQVRAAGLPVTARVTGDRRALPPGVELSAYRIVQEALSNTLRHAPGATATVDLGYGRAGLALRVSNGPPTTPAPPSPGAGHGVTGMRERVAMLDGDFAAGPTPDGGYEVSATLPAPAPPPAAPVHLPDRLPDHLPDRFPDRLPDHLPDKDSPA</sequence>
<dbReference type="GO" id="GO:0005524">
    <property type="term" value="F:ATP binding"/>
    <property type="evidence" value="ECO:0007669"/>
    <property type="project" value="UniProtKB-KW"/>
</dbReference>
<name>A0A0W7X4L7_9ACTN</name>
<dbReference type="PANTHER" id="PTHR24421">
    <property type="entry name" value="NITRATE/NITRITE SENSOR PROTEIN NARX-RELATED"/>
    <property type="match status" value="1"/>
</dbReference>
<evidence type="ECO:0000256" key="5">
    <source>
        <dbReference type="ARBA" id="ARBA00022741"/>
    </source>
</evidence>
<dbReference type="Gene3D" id="1.20.5.1930">
    <property type="match status" value="1"/>
</dbReference>
<keyword evidence="6" id="KW-0418">Kinase</keyword>
<evidence type="ECO:0000256" key="4">
    <source>
        <dbReference type="ARBA" id="ARBA00022679"/>
    </source>
</evidence>
<dbReference type="RefSeq" id="WP_058848289.1">
    <property type="nucleotide sequence ID" value="NZ_LOCL01000033.1"/>
</dbReference>
<feature type="compositionally biased region" description="Basic and acidic residues" evidence="9">
    <location>
        <begin position="411"/>
        <end position="438"/>
    </location>
</feature>
<keyword evidence="4" id="KW-0808">Transferase</keyword>
<keyword evidence="8" id="KW-0902">Two-component regulatory system</keyword>
<reference evidence="13 14" key="1">
    <citation type="submission" date="2015-12" db="EMBL/GenBank/DDBJ databases">
        <title>Draft genome sequence of Streptomyces silvensis ATCC 53525, a producer of novel hormone antagonists.</title>
        <authorList>
            <person name="Johnston C.W."/>
            <person name="Li Y."/>
            <person name="Magarvey N.A."/>
        </authorList>
    </citation>
    <scope>NUCLEOTIDE SEQUENCE [LARGE SCALE GENOMIC DNA]</scope>
    <source>
        <strain evidence="13 14">ATCC 53525</strain>
    </source>
</reference>
<evidence type="ECO:0000256" key="3">
    <source>
        <dbReference type="ARBA" id="ARBA00022553"/>
    </source>
</evidence>
<dbReference type="GO" id="GO:0000155">
    <property type="term" value="F:phosphorelay sensor kinase activity"/>
    <property type="evidence" value="ECO:0007669"/>
    <property type="project" value="InterPro"/>
</dbReference>
<evidence type="ECO:0000256" key="10">
    <source>
        <dbReference type="SAM" id="Phobius"/>
    </source>
</evidence>
<dbReference type="STRING" id="1765722.AT728_10825"/>
<evidence type="ECO:0000259" key="11">
    <source>
        <dbReference type="Pfam" id="PF02518"/>
    </source>
</evidence>
<evidence type="ECO:0000256" key="8">
    <source>
        <dbReference type="ARBA" id="ARBA00023012"/>
    </source>
</evidence>
<dbReference type="AlphaFoldDB" id="A0A0W7X4L7"/>
<organism evidence="13 14">
    <name type="scientific">Streptomyces silvensis</name>
    <dbReference type="NCBI Taxonomy" id="1765722"/>
    <lineage>
        <taxon>Bacteria</taxon>
        <taxon>Bacillati</taxon>
        <taxon>Actinomycetota</taxon>
        <taxon>Actinomycetes</taxon>
        <taxon>Kitasatosporales</taxon>
        <taxon>Streptomycetaceae</taxon>
        <taxon>Streptomyces</taxon>
    </lineage>
</organism>
<dbReference type="Gene3D" id="3.30.565.10">
    <property type="entry name" value="Histidine kinase-like ATPase, C-terminal domain"/>
    <property type="match status" value="1"/>
</dbReference>
<keyword evidence="14" id="KW-1185">Reference proteome</keyword>
<keyword evidence="7" id="KW-0067">ATP-binding</keyword>
<protein>
    <recommendedName>
        <fullName evidence="2">histidine kinase</fullName>
        <ecNumber evidence="2">2.7.13.3</ecNumber>
    </recommendedName>
</protein>